<evidence type="ECO:0000259" key="2">
    <source>
        <dbReference type="PROSITE" id="PS51864"/>
    </source>
</evidence>
<keyword evidence="3" id="KW-0482">Metalloprotease</keyword>
<gene>
    <name evidence="3" type="primary">NAS39</name>
    <name evidence="3" type="ORF">KIN20_021106</name>
</gene>
<dbReference type="InterPro" id="IPR024079">
    <property type="entry name" value="MetalloPept_cat_dom_sf"/>
</dbReference>
<evidence type="ECO:0000313" key="4">
    <source>
        <dbReference type="Proteomes" id="UP001196413"/>
    </source>
</evidence>
<dbReference type="Proteomes" id="UP001196413">
    <property type="component" value="Unassembled WGS sequence"/>
</dbReference>
<dbReference type="GO" id="GO:0016485">
    <property type="term" value="P:protein processing"/>
    <property type="evidence" value="ECO:0007669"/>
    <property type="project" value="TreeGrafter"/>
</dbReference>
<dbReference type="GO" id="GO:0009953">
    <property type="term" value="P:dorsal/ventral pattern formation"/>
    <property type="evidence" value="ECO:0007669"/>
    <property type="project" value="TreeGrafter"/>
</dbReference>
<evidence type="ECO:0000256" key="1">
    <source>
        <dbReference type="PROSITE-ProRule" id="PRU01211"/>
    </source>
</evidence>
<dbReference type="GO" id="GO:0005615">
    <property type="term" value="C:extracellular space"/>
    <property type="evidence" value="ECO:0007669"/>
    <property type="project" value="TreeGrafter"/>
</dbReference>
<proteinExistence type="predicted"/>
<dbReference type="PANTHER" id="PTHR10127:SF861">
    <property type="entry name" value="DORSAL-VENTRAL PATTERNING PROTEIN TOLLOID-RELATED"/>
    <property type="match status" value="1"/>
</dbReference>
<accession>A0AAD5N6R8</accession>
<keyword evidence="3" id="KW-0645">Protease</keyword>
<dbReference type="Gene3D" id="3.40.390.10">
    <property type="entry name" value="Collagenase (Catalytic Domain)"/>
    <property type="match status" value="1"/>
</dbReference>
<keyword evidence="4" id="KW-1185">Reference proteome</keyword>
<dbReference type="EMBL" id="JAHQIW010004267">
    <property type="protein sequence ID" value="KAJ1361771.1"/>
    <property type="molecule type" value="Genomic_DNA"/>
</dbReference>
<dbReference type="SUPFAM" id="SSF55486">
    <property type="entry name" value="Metalloproteases ('zincins'), catalytic domain"/>
    <property type="match status" value="1"/>
</dbReference>
<dbReference type="Pfam" id="PF01400">
    <property type="entry name" value="Astacin"/>
    <property type="match status" value="1"/>
</dbReference>
<evidence type="ECO:0000313" key="3">
    <source>
        <dbReference type="EMBL" id="KAJ1361771.1"/>
    </source>
</evidence>
<organism evidence="3 4">
    <name type="scientific">Parelaphostrongylus tenuis</name>
    <name type="common">Meningeal worm</name>
    <dbReference type="NCBI Taxonomy" id="148309"/>
    <lineage>
        <taxon>Eukaryota</taxon>
        <taxon>Metazoa</taxon>
        <taxon>Ecdysozoa</taxon>
        <taxon>Nematoda</taxon>
        <taxon>Chromadorea</taxon>
        <taxon>Rhabditida</taxon>
        <taxon>Rhabditina</taxon>
        <taxon>Rhabditomorpha</taxon>
        <taxon>Strongyloidea</taxon>
        <taxon>Metastrongylidae</taxon>
        <taxon>Parelaphostrongylus</taxon>
    </lineage>
</organism>
<dbReference type="InterPro" id="IPR001506">
    <property type="entry name" value="Peptidase_M12A"/>
</dbReference>
<sequence>MKGSTTQKRKRAATARKERIWPDGIIPYLIAANFSGEHKNLFKRAMRHWENYTCVSFVPKLETSHPIT</sequence>
<comment type="caution">
    <text evidence="1">Lacks conserved residue(s) required for the propagation of feature annotation.</text>
</comment>
<name>A0AAD5N6R8_PARTN</name>
<dbReference type="PANTHER" id="PTHR10127">
    <property type="entry name" value="DISCOIDIN, CUB, EGF, LAMININ , AND ZINC METALLOPROTEASE DOMAIN CONTAINING"/>
    <property type="match status" value="1"/>
</dbReference>
<comment type="caution">
    <text evidence="3">The sequence shown here is derived from an EMBL/GenBank/DDBJ whole genome shotgun (WGS) entry which is preliminary data.</text>
</comment>
<protein>
    <submittedName>
        <fullName evidence="3">Zinc metalloproteinase nas-39</fullName>
    </submittedName>
</protein>
<dbReference type="AlphaFoldDB" id="A0AAD5N6R8"/>
<feature type="domain" description="Peptidase M12A" evidence="2">
    <location>
        <begin position="12"/>
        <end position="68"/>
    </location>
</feature>
<dbReference type="GO" id="GO:0004222">
    <property type="term" value="F:metalloendopeptidase activity"/>
    <property type="evidence" value="ECO:0007669"/>
    <property type="project" value="InterPro"/>
</dbReference>
<reference evidence="3" key="1">
    <citation type="submission" date="2021-06" db="EMBL/GenBank/DDBJ databases">
        <title>Parelaphostrongylus tenuis whole genome reference sequence.</title>
        <authorList>
            <person name="Garwood T.J."/>
            <person name="Larsen P.A."/>
            <person name="Fountain-Jones N.M."/>
            <person name="Garbe J.R."/>
            <person name="Macchietto M.G."/>
            <person name="Kania S.A."/>
            <person name="Gerhold R.W."/>
            <person name="Richards J.E."/>
            <person name="Wolf T.M."/>
        </authorList>
    </citation>
    <scope>NUCLEOTIDE SEQUENCE</scope>
    <source>
        <strain evidence="3">MNPRO001-30</strain>
        <tissue evidence="3">Meninges</tissue>
    </source>
</reference>
<dbReference type="PROSITE" id="PS51864">
    <property type="entry name" value="ASTACIN"/>
    <property type="match status" value="1"/>
</dbReference>
<keyword evidence="3" id="KW-0378">Hydrolase</keyword>